<dbReference type="InterPro" id="IPR029441">
    <property type="entry name" value="Cass2"/>
</dbReference>
<evidence type="ECO:0000313" key="2">
    <source>
        <dbReference type="EMBL" id="VBB09037.1"/>
    </source>
</evidence>
<dbReference type="AlphaFoldDB" id="A0A498RDN3"/>
<dbReference type="InterPro" id="IPR053182">
    <property type="entry name" value="YobU-like_regulator"/>
</dbReference>
<dbReference type="OrthoDB" id="9801008at2"/>
<name>A0A498RDN3_9FIRM</name>
<feature type="domain" description="AraC effector-binding" evidence="1">
    <location>
        <begin position="1"/>
        <end position="158"/>
    </location>
</feature>
<sequence>MKLHTITIEPIMLIGIEEKTKNENEINGKGKIPKLIQTFYSEMLSKISNRYDENHILSVYTDYESDENGYYTYFIGAKVKDLSFIPEGMVGKTIPSSRYAIIPSAIGKVPEIVINEWQKIWLDKDLKKKRVYSTDFELYDQRCLNDDYAQVDIYVAIKD</sequence>
<dbReference type="RefSeq" id="WP_122629858.1">
    <property type="nucleotide sequence ID" value="NZ_UPPP01000105.1"/>
</dbReference>
<gene>
    <name evidence="2" type="ORF">LUCI_4323</name>
</gene>
<keyword evidence="3" id="KW-1185">Reference proteome</keyword>
<dbReference type="Proteomes" id="UP000277811">
    <property type="component" value="Unassembled WGS sequence"/>
</dbReference>
<dbReference type="SMART" id="SM00871">
    <property type="entry name" value="AraC_E_bind"/>
    <property type="match status" value="1"/>
</dbReference>
<dbReference type="InterPro" id="IPR010499">
    <property type="entry name" value="AraC_E-bd"/>
</dbReference>
<protein>
    <recommendedName>
        <fullName evidence="1">AraC effector-binding domain-containing protein</fullName>
    </recommendedName>
</protein>
<dbReference type="SUPFAM" id="SSF55136">
    <property type="entry name" value="Probable bacterial effector-binding domain"/>
    <property type="match status" value="1"/>
</dbReference>
<dbReference type="PANTHER" id="PTHR36444:SF2">
    <property type="entry name" value="TRANSCRIPTIONAL REGULATOR PROTEIN YOBU-RELATED"/>
    <property type="match status" value="1"/>
</dbReference>
<dbReference type="Pfam" id="PF14526">
    <property type="entry name" value="Cass2"/>
    <property type="match status" value="1"/>
</dbReference>
<dbReference type="Gene3D" id="3.20.80.10">
    <property type="entry name" value="Regulatory factor, effector binding domain"/>
    <property type="match status" value="1"/>
</dbReference>
<dbReference type="PANTHER" id="PTHR36444">
    <property type="entry name" value="TRANSCRIPTIONAL REGULATOR PROTEIN YOBU-RELATED"/>
    <property type="match status" value="1"/>
</dbReference>
<reference evidence="2 3" key="1">
    <citation type="submission" date="2018-06" db="EMBL/GenBank/DDBJ databases">
        <authorList>
            <person name="Strepis N."/>
        </authorList>
    </citation>
    <scope>NUCLEOTIDE SEQUENCE [LARGE SCALE GENOMIC DNA]</scope>
    <source>
        <strain evidence="2">LUCI</strain>
    </source>
</reference>
<evidence type="ECO:0000259" key="1">
    <source>
        <dbReference type="SMART" id="SM00871"/>
    </source>
</evidence>
<dbReference type="EMBL" id="UPPP01000105">
    <property type="protein sequence ID" value="VBB09037.1"/>
    <property type="molecule type" value="Genomic_DNA"/>
</dbReference>
<evidence type="ECO:0000313" key="3">
    <source>
        <dbReference type="Proteomes" id="UP000277811"/>
    </source>
</evidence>
<proteinExistence type="predicted"/>
<accession>A0A498RDN3</accession>
<dbReference type="InterPro" id="IPR011256">
    <property type="entry name" value="Reg_factor_effector_dom_sf"/>
</dbReference>
<organism evidence="2 3">
    <name type="scientific">Lucifera butyrica</name>
    <dbReference type="NCBI Taxonomy" id="1351585"/>
    <lineage>
        <taxon>Bacteria</taxon>
        <taxon>Bacillati</taxon>
        <taxon>Bacillota</taxon>
        <taxon>Negativicutes</taxon>
        <taxon>Veillonellales</taxon>
        <taxon>Veillonellaceae</taxon>
        <taxon>Lucifera</taxon>
    </lineage>
</organism>